<dbReference type="Gramene" id="LPERR05G09930.1">
    <property type="protein sequence ID" value="LPERR05G09930.1"/>
    <property type="gene ID" value="LPERR05G09930"/>
</dbReference>
<dbReference type="InterPro" id="IPR016177">
    <property type="entry name" value="DNA-bd_dom_sf"/>
</dbReference>
<evidence type="ECO:0000256" key="4">
    <source>
        <dbReference type="ARBA" id="ARBA00023125"/>
    </source>
</evidence>
<evidence type="ECO:0000313" key="11">
    <source>
        <dbReference type="EnsemblPlants" id="LPERR05G09930.1"/>
    </source>
</evidence>
<dbReference type="CDD" id="cd00018">
    <property type="entry name" value="AP2"/>
    <property type="match status" value="1"/>
</dbReference>
<evidence type="ECO:0000256" key="9">
    <source>
        <dbReference type="SAM" id="MobiDB-lite"/>
    </source>
</evidence>
<dbReference type="SMART" id="SM00380">
    <property type="entry name" value="AP2"/>
    <property type="match status" value="1"/>
</dbReference>
<dbReference type="GO" id="GO:0045893">
    <property type="term" value="P:positive regulation of DNA-templated transcription"/>
    <property type="evidence" value="ECO:0007669"/>
    <property type="project" value="TreeGrafter"/>
</dbReference>
<keyword evidence="7" id="KW-0539">Nucleus</keyword>
<evidence type="ECO:0000256" key="3">
    <source>
        <dbReference type="ARBA" id="ARBA00023016"/>
    </source>
</evidence>
<dbReference type="PANTHER" id="PTHR31241">
    <property type="entry name" value="DEHYDRATION-RESPONSIVE ELEMENT-BINDING PROTEIN 2C"/>
    <property type="match status" value="1"/>
</dbReference>
<dbReference type="HOGENOM" id="CLU_059648_0_0_1"/>
<feature type="region of interest" description="Disordered" evidence="9">
    <location>
        <begin position="76"/>
        <end position="103"/>
    </location>
</feature>
<keyword evidence="6" id="KW-0804">Transcription</keyword>
<feature type="compositionally biased region" description="Basic residues" evidence="9">
    <location>
        <begin position="125"/>
        <end position="141"/>
    </location>
</feature>
<evidence type="ECO:0000256" key="8">
    <source>
        <dbReference type="ARBA" id="ARBA00024343"/>
    </source>
</evidence>
<dbReference type="GO" id="GO:0003700">
    <property type="term" value="F:DNA-binding transcription factor activity"/>
    <property type="evidence" value="ECO:0007669"/>
    <property type="project" value="InterPro"/>
</dbReference>
<dbReference type="STRING" id="77586.A0A0D9WFD0"/>
<feature type="region of interest" description="Disordered" evidence="9">
    <location>
        <begin position="119"/>
        <end position="152"/>
    </location>
</feature>
<accession>A0A0D9WFD0</accession>
<reference evidence="12" key="2">
    <citation type="submission" date="2013-12" db="EMBL/GenBank/DDBJ databases">
        <authorList>
            <person name="Yu Y."/>
            <person name="Lee S."/>
            <person name="de Baynast K."/>
            <person name="Wissotski M."/>
            <person name="Liu L."/>
            <person name="Talag J."/>
            <person name="Goicoechea J."/>
            <person name="Angelova A."/>
            <person name="Jetty R."/>
            <person name="Kudrna D."/>
            <person name="Golser W."/>
            <person name="Rivera L."/>
            <person name="Zhang J."/>
            <person name="Wing R."/>
        </authorList>
    </citation>
    <scope>NUCLEOTIDE SEQUENCE</scope>
</reference>
<reference evidence="11 12" key="1">
    <citation type="submission" date="2012-08" db="EMBL/GenBank/DDBJ databases">
        <title>Oryza genome evolution.</title>
        <authorList>
            <person name="Wing R.A."/>
        </authorList>
    </citation>
    <scope>NUCLEOTIDE SEQUENCE</scope>
</reference>
<evidence type="ECO:0000256" key="1">
    <source>
        <dbReference type="ARBA" id="ARBA00004123"/>
    </source>
</evidence>
<dbReference type="GO" id="GO:0005634">
    <property type="term" value="C:nucleus"/>
    <property type="evidence" value="ECO:0007669"/>
    <property type="project" value="UniProtKB-SubCell"/>
</dbReference>
<comment type="subcellular location">
    <subcellularLocation>
        <location evidence="1">Nucleus</location>
    </subcellularLocation>
</comment>
<keyword evidence="4" id="KW-0238">DNA-binding</keyword>
<dbReference type="InterPro" id="IPR036955">
    <property type="entry name" value="AP2/ERF_dom_sf"/>
</dbReference>
<keyword evidence="5" id="KW-0010">Activator</keyword>
<dbReference type="PANTHER" id="PTHR31241:SF62">
    <property type="entry name" value="DEHYDRATION-RESPONSIVE ELEMENT-BINDING PROTEIN 2D"/>
    <property type="match status" value="1"/>
</dbReference>
<protein>
    <recommendedName>
        <fullName evidence="10">AP2/ERF domain-containing protein</fullName>
    </recommendedName>
</protein>
<organism evidence="11 12">
    <name type="scientific">Leersia perrieri</name>
    <dbReference type="NCBI Taxonomy" id="77586"/>
    <lineage>
        <taxon>Eukaryota</taxon>
        <taxon>Viridiplantae</taxon>
        <taxon>Streptophyta</taxon>
        <taxon>Embryophyta</taxon>
        <taxon>Tracheophyta</taxon>
        <taxon>Spermatophyta</taxon>
        <taxon>Magnoliopsida</taxon>
        <taxon>Liliopsida</taxon>
        <taxon>Poales</taxon>
        <taxon>Poaceae</taxon>
        <taxon>BOP clade</taxon>
        <taxon>Oryzoideae</taxon>
        <taxon>Oryzeae</taxon>
        <taxon>Oryzinae</taxon>
        <taxon>Leersia</taxon>
    </lineage>
</organism>
<dbReference type="Proteomes" id="UP000032180">
    <property type="component" value="Chromosome 5"/>
</dbReference>
<evidence type="ECO:0000256" key="6">
    <source>
        <dbReference type="ARBA" id="ARBA00023163"/>
    </source>
</evidence>
<dbReference type="eggNOG" id="ENOG502QTBU">
    <property type="taxonomic scope" value="Eukaryota"/>
</dbReference>
<feature type="domain" description="AP2/ERF" evidence="10">
    <location>
        <begin position="153"/>
        <end position="210"/>
    </location>
</feature>
<name>A0A0D9WFD0_9ORYZ</name>
<dbReference type="GO" id="GO:0006950">
    <property type="term" value="P:response to stress"/>
    <property type="evidence" value="ECO:0007669"/>
    <property type="project" value="TreeGrafter"/>
</dbReference>
<dbReference type="GO" id="GO:0000976">
    <property type="term" value="F:transcription cis-regulatory region binding"/>
    <property type="evidence" value="ECO:0007669"/>
    <property type="project" value="TreeGrafter"/>
</dbReference>
<dbReference type="InterPro" id="IPR001471">
    <property type="entry name" value="AP2/ERF_dom"/>
</dbReference>
<dbReference type="SUPFAM" id="SSF54171">
    <property type="entry name" value="DNA-binding domain"/>
    <property type="match status" value="1"/>
</dbReference>
<reference evidence="11" key="3">
    <citation type="submission" date="2015-04" db="UniProtKB">
        <authorList>
            <consortium name="EnsemblPlants"/>
        </authorList>
    </citation>
    <scope>IDENTIFICATION</scope>
</reference>
<dbReference type="Gene3D" id="3.30.730.10">
    <property type="entry name" value="AP2/ERF domain"/>
    <property type="match status" value="1"/>
</dbReference>
<proteinExistence type="inferred from homology"/>
<evidence type="ECO:0000259" key="10">
    <source>
        <dbReference type="PROSITE" id="PS51032"/>
    </source>
</evidence>
<dbReference type="PRINTS" id="PR00367">
    <property type="entry name" value="ETHRSPELEMNT"/>
</dbReference>
<keyword evidence="2" id="KW-0805">Transcription regulation</keyword>
<keyword evidence="3" id="KW-0346">Stress response</keyword>
<evidence type="ECO:0000256" key="7">
    <source>
        <dbReference type="ARBA" id="ARBA00023242"/>
    </source>
</evidence>
<evidence type="ECO:0000313" key="12">
    <source>
        <dbReference type="Proteomes" id="UP000032180"/>
    </source>
</evidence>
<dbReference type="FunFam" id="3.30.730.10:FF:000001">
    <property type="entry name" value="Ethylene-responsive transcription factor 2"/>
    <property type="match status" value="1"/>
</dbReference>
<keyword evidence="12" id="KW-1185">Reference proteome</keyword>
<evidence type="ECO:0000256" key="5">
    <source>
        <dbReference type="ARBA" id="ARBA00023159"/>
    </source>
</evidence>
<dbReference type="AlphaFoldDB" id="A0A0D9WFD0"/>
<comment type="similarity">
    <text evidence="8">Belongs to the AP2/ERF transcription factor family. ERF subfamily.</text>
</comment>
<dbReference type="Pfam" id="PF00847">
    <property type="entry name" value="AP2"/>
    <property type="match status" value="1"/>
</dbReference>
<sequence>MTMDQNTAVKAPVEMPPVQPGSLTWFIQSLIRVCLFCLVFLVTRTCGGEASTGYLDSVEPIAGALTCNEHALLAQQTPKGDAPSVGSKMWKKRPRRSRDGPTSVAETIKLWAELNKELEHDPKGPKRARKAPAKGSKKGCMKGKGGPENTRCDFRGVRQRTWGKWVAEIREPNRLSRLWLGTFPTAEAAARAYDEAARAMYGPLARTNFPGQHPPAAAAQVASAVVHGVLPGGLPACESRASTQVVPAAVRDVLPDGLSACESSTTTSNNHTDVASTLCKPEVSDISSPLRAPAIILEDGSSYENKAEAVTYDENIVSQQHGPPEAETSNGSGEELFEPLEPIASLPENQGDECFDIDEMLRMMEADPTNEGSWKAFPDVEGNRDGVDSMLELYQDEPFYFHGVDPDMLDSILSEPGPWSENPDMFISGGFDDAKSSEDPDMFISGGFDDAKFFEGL</sequence>
<dbReference type="PROSITE" id="PS51032">
    <property type="entry name" value="AP2_ERF"/>
    <property type="match status" value="1"/>
</dbReference>
<dbReference type="EnsemblPlants" id="LPERR05G09930.1">
    <property type="protein sequence ID" value="LPERR05G09930.1"/>
    <property type="gene ID" value="LPERR05G09930"/>
</dbReference>
<evidence type="ECO:0000256" key="2">
    <source>
        <dbReference type="ARBA" id="ARBA00023015"/>
    </source>
</evidence>